<proteinExistence type="predicted"/>
<feature type="transmembrane region" description="Helical" evidence="1">
    <location>
        <begin position="118"/>
        <end position="138"/>
    </location>
</feature>
<feature type="transmembrane region" description="Helical" evidence="1">
    <location>
        <begin position="46"/>
        <end position="65"/>
    </location>
</feature>
<feature type="transmembrane region" description="Helical" evidence="1">
    <location>
        <begin position="186"/>
        <end position="205"/>
    </location>
</feature>
<feature type="transmembrane region" description="Helical" evidence="1">
    <location>
        <begin position="144"/>
        <end position="165"/>
    </location>
</feature>
<name>A0A511T782_MYXFU</name>
<keyword evidence="1" id="KW-0472">Membrane</keyword>
<accession>A0A511T782</accession>
<keyword evidence="1" id="KW-0812">Transmembrane</keyword>
<protein>
    <submittedName>
        <fullName evidence="2">Uncharacterized protein</fullName>
    </submittedName>
</protein>
<evidence type="ECO:0000313" key="3">
    <source>
        <dbReference type="Proteomes" id="UP000321514"/>
    </source>
</evidence>
<dbReference type="Proteomes" id="UP000321514">
    <property type="component" value="Unassembled WGS sequence"/>
</dbReference>
<reference evidence="2 3" key="1">
    <citation type="submission" date="2019-07" db="EMBL/GenBank/DDBJ databases">
        <title>Whole genome shotgun sequence of Myxococcus fulvus NBRC 100333.</title>
        <authorList>
            <person name="Hosoyama A."/>
            <person name="Uohara A."/>
            <person name="Ohji S."/>
            <person name="Ichikawa N."/>
        </authorList>
    </citation>
    <scope>NUCLEOTIDE SEQUENCE [LARGE SCALE GENOMIC DNA]</scope>
    <source>
        <strain evidence="2 3">NBRC 100333</strain>
    </source>
</reference>
<dbReference type="AlphaFoldDB" id="A0A511T782"/>
<dbReference type="STRING" id="1334629.MFUL124B02_19745"/>
<sequence length="509" mass="54730">MVRRGWTRHVAGVVDVALVFLALAIVAVAGQHAAATASNVPGGWRLPVFLILLPFGLTYTSLLSARSRLTRTRFELAHPPGNYSPTDQRILLSVQKSWSYERLLFRAALGKVGLHAQIYGLVTTLTLGLTYLICFPLPKPTADGYTMVPLVAVAAASAATVSFAIHFGRIVVRLASQDFNARMYSWATRSMLLSLCATVVAAMFLTPKAGSGAPLVQWFDRAVLLGATVAALGDQVLEFVVAKAASLFGIAVRNPAGAADLEQIAGLTQDDVARLAEEGIESTHGLAYVPTARLFFSTNHSLQRLVDWQDQALLLQWVGSARAKSLADRLMVRGAIDLWGTVVALDAAPDDARRIALAQALGMDESQVSSIVKLVEHDQVVRRLHAHYVSTAWVNPGTEPVPVLNVTLMNGVGPEDLERIVANALVQRPGLTEADEARVRAVVEQALQSAADSRPGLFARPEFGQVMTECLRDALAQQPPSAPVDLEALARVLQESVRKAPTEVPPTRS</sequence>
<evidence type="ECO:0000313" key="2">
    <source>
        <dbReference type="EMBL" id="GEN10025.1"/>
    </source>
</evidence>
<comment type="caution">
    <text evidence="2">The sequence shown here is derived from an EMBL/GenBank/DDBJ whole genome shotgun (WGS) entry which is preliminary data.</text>
</comment>
<feature type="transmembrane region" description="Helical" evidence="1">
    <location>
        <begin position="12"/>
        <end position="34"/>
    </location>
</feature>
<dbReference type="EMBL" id="BJXR01000036">
    <property type="protein sequence ID" value="GEN10025.1"/>
    <property type="molecule type" value="Genomic_DNA"/>
</dbReference>
<evidence type="ECO:0000256" key="1">
    <source>
        <dbReference type="SAM" id="Phobius"/>
    </source>
</evidence>
<keyword evidence="1" id="KW-1133">Transmembrane helix</keyword>
<gene>
    <name evidence="2" type="ORF">MFU01_50620</name>
</gene>
<organism evidence="2 3">
    <name type="scientific">Myxococcus fulvus</name>
    <dbReference type="NCBI Taxonomy" id="33"/>
    <lineage>
        <taxon>Bacteria</taxon>
        <taxon>Pseudomonadati</taxon>
        <taxon>Myxococcota</taxon>
        <taxon>Myxococcia</taxon>
        <taxon>Myxococcales</taxon>
        <taxon>Cystobacterineae</taxon>
        <taxon>Myxococcaceae</taxon>
        <taxon>Myxococcus</taxon>
    </lineage>
</organism>